<reference evidence="7" key="1">
    <citation type="journal article" date="2014" name="Front. Microbiol.">
        <title>High frequency of phylogenetically diverse reductive dehalogenase-homologous genes in deep subseafloor sedimentary metagenomes.</title>
        <authorList>
            <person name="Kawai M."/>
            <person name="Futagami T."/>
            <person name="Toyoda A."/>
            <person name="Takaki Y."/>
            <person name="Nishi S."/>
            <person name="Hori S."/>
            <person name="Arai W."/>
            <person name="Tsubouchi T."/>
            <person name="Morono Y."/>
            <person name="Uchiyama I."/>
            <person name="Ito T."/>
            <person name="Fujiyama A."/>
            <person name="Inagaki F."/>
            <person name="Takami H."/>
        </authorList>
    </citation>
    <scope>NUCLEOTIDE SEQUENCE</scope>
    <source>
        <strain evidence="7">Expedition CK06-06</strain>
    </source>
</reference>
<evidence type="ECO:0000256" key="3">
    <source>
        <dbReference type="ARBA" id="ARBA00006743"/>
    </source>
</evidence>
<evidence type="ECO:0000256" key="5">
    <source>
        <dbReference type="ARBA" id="ARBA00022827"/>
    </source>
</evidence>
<name>X1RKG1_9ZZZZ</name>
<dbReference type="GO" id="GO:0005829">
    <property type="term" value="C:cytosol"/>
    <property type="evidence" value="ECO:0007669"/>
    <property type="project" value="TreeGrafter"/>
</dbReference>
<dbReference type="GO" id="GO:0071949">
    <property type="term" value="F:FAD binding"/>
    <property type="evidence" value="ECO:0007669"/>
    <property type="project" value="TreeGrafter"/>
</dbReference>
<dbReference type="GO" id="GO:0004489">
    <property type="term" value="F:methylenetetrahydrofolate reductase [NAD(P)H] activity"/>
    <property type="evidence" value="ECO:0007669"/>
    <property type="project" value="InterPro"/>
</dbReference>
<dbReference type="EMBL" id="BARW01010841">
    <property type="protein sequence ID" value="GAI81113.1"/>
    <property type="molecule type" value="Genomic_DNA"/>
</dbReference>
<comment type="cofactor">
    <cofactor evidence="1">
        <name>FAD</name>
        <dbReference type="ChEBI" id="CHEBI:57692"/>
    </cofactor>
</comment>
<evidence type="ECO:0000256" key="6">
    <source>
        <dbReference type="ARBA" id="ARBA00023002"/>
    </source>
</evidence>
<dbReference type="Gene3D" id="3.20.20.220">
    <property type="match status" value="1"/>
</dbReference>
<dbReference type="InterPro" id="IPR029041">
    <property type="entry name" value="FAD-linked_oxidoreductase-like"/>
</dbReference>
<dbReference type="InterPro" id="IPR003171">
    <property type="entry name" value="Mehydrof_redctse-like"/>
</dbReference>
<comment type="similarity">
    <text evidence="3">Belongs to the methylenetetrahydrofolate reductase family.</text>
</comment>
<accession>X1RKG1</accession>
<protein>
    <submittedName>
        <fullName evidence="7">Uncharacterized protein</fullName>
    </submittedName>
</protein>
<dbReference type="PANTHER" id="PTHR45754:SF3">
    <property type="entry name" value="METHYLENETETRAHYDROFOLATE REDUCTASE (NADPH)"/>
    <property type="match status" value="1"/>
</dbReference>
<dbReference type="GO" id="GO:0009086">
    <property type="term" value="P:methionine biosynthetic process"/>
    <property type="evidence" value="ECO:0007669"/>
    <property type="project" value="TreeGrafter"/>
</dbReference>
<organism evidence="7">
    <name type="scientific">marine sediment metagenome</name>
    <dbReference type="NCBI Taxonomy" id="412755"/>
    <lineage>
        <taxon>unclassified sequences</taxon>
        <taxon>metagenomes</taxon>
        <taxon>ecological metagenomes</taxon>
    </lineage>
</organism>
<keyword evidence="6" id="KW-0560">Oxidoreductase</keyword>
<dbReference type="AlphaFoldDB" id="X1RKG1"/>
<keyword evidence="5" id="KW-0274">FAD</keyword>
<comment type="pathway">
    <text evidence="2">One-carbon metabolism; tetrahydrofolate interconversion.</text>
</comment>
<evidence type="ECO:0000256" key="4">
    <source>
        <dbReference type="ARBA" id="ARBA00022630"/>
    </source>
</evidence>
<evidence type="ECO:0000256" key="2">
    <source>
        <dbReference type="ARBA" id="ARBA00004777"/>
    </source>
</evidence>
<gene>
    <name evidence="7" type="ORF">S12H4_21153</name>
</gene>
<evidence type="ECO:0000313" key="7">
    <source>
        <dbReference type="EMBL" id="GAI81113.1"/>
    </source>
</evidence>
<dbReference type="PANTHER" id="PTHR45754">
    <property type="entry name" value="METHYLENETETRAHYDROFOLATE REDUCTASE"/>
    <property type="match status" value="1"/>
</dbReference>
<keyword evidence="4" id="KW-0285">Flavoprotein</keyword>
<evidence type="ECO:0000256" key="1">
    <source>
        <dbReference type="ARBA" id="ARBA00001974"/>
    </source>
</evidence>
<proteinExistence type="inferred from homology"/>
<comment type="caution">
    <text evidence="7">The sequence shown here is derived from an EMBL/GenBank/DDBJ whole genome shotgun (WGS) entry which is preliminary data.</text>
</comment>
<dbReference type="Pfam" id="PF02219">
    <property type="entry name" value="MTHFR"/>
    <property type="match status" value="1"/>
</dbReference>
<dbReference type="UniPathway" id="UPA00193"/>
<sequence>METIMQICSRDRNRLALQGDILSTYFLGIKNLLVVPGEEIVYGDHIDTKPIVDIDELTLLRAIKGLQNGVDMAGMELKGSPKFVTGCSIKPAKNEIALEAELELAQKKVREGAQFIVTPPVFNIPAFTYFMEKAKVLGVPVIATVFLLKSVGVARYIATNVPGPPIPPEMITRIRKAPDRIHECITIAAELVTTLKGLCQGVQIVTMGWENRLPAILDAANI</sequence>
<dbReference type="GO" id="GO:0035999">
    <property type="term" value="P:tetrahydrofolate interconversion"/>
    <property type="evidence" value="ECO:0007669"/>
    <property type="project" value="UniProtKB-UniPathway"/>
</dbReference>
<dbReference type="SUPFAM" id="SSF51730">
    <property type="entry name" value="FAD-linked oxidoreductase"/>
    <property type="match status" value="1"/>
</dbReference>